<evidence type="ECO:0000313" key="2">
    <source>
        <dbReference type="EMBL" id="CEN55386.1"/>
    </source>
</evidence>
<dbReference type="GO" id="GO:0010436">
    <property type="term" value="F:carotenoid dioxygenase activity"/>
    <property type="evidence" value="ECO:0007669"/>
    <property type="project" value="UniProtKB-UniRule"/>
</dbReference>
<name>A0A0B7IY81_9PROT</name>
<feature type="binding site" evidence="1">
    <location>
        <position position="210"/>
    </location>
    <ligand>
        <name>Fe cation</name>
        <dbReference type="ChEBI" id="CHEBI:24875"/>
    </ligand>
</feature>
<dbReference type="Proteomes" id="UP000056322">
    <property type="component" value="Chromosome 1"/>
</dbReference>
<protein>
    <recommendedName>
        <fullName evidence="1">Probable beta-carotene 15,15'-dioxygenase</fullName>
        <ecNumber evidence="1">1.13.11.63</ecNumber>
    </recommendedName>
</protein>
<comment type="subcellular location">
    <subcellularLocation>
        <location evidence="1">Cell membrane</location>
        <topology evidence="1">Multi-pass membrane protein</topology>
    </subcellularLocation>
</comment>
<feature type="transmembrane region" description="Helical" evidence="1">
    <location>
        <begin position="124"/>
        <end position="145"/>
    </location>
</feature>
<comment type="cofactor">
    <cofactor evidence="1">
        <name>Fe(2+)</name>
        <dbReference type="ChEBI" id="CHEBI:29033"/>
    </cofactor>
</comment>
<organism evidence="2 3">
    <name type="scientific">Candidatus Methylopumilus turicensis</name>
    <dbReference type="NCBI Taxonomy" id="1581680"/>
    <lineage>
        <taxon>Bacteria</taxon>
        <taxon>Pseudomonadati</taxon>
        <taxon>Pseudomonadota</taxon>
        <taxon>Betaproteobacteria</taxon>
        <taxon>Nitrosomonadales</taxon>
        <taxon>Methylophilaceae</taxon>
        <taxon>Candidatus Methylopumilus</taxon>
    </lineage>
</organism>
<keyword evidence="1" id="KW-0479">Metal-binding</keyword>
<evidence type="ECO:0000256" key="1">
    <source>
        <dbReference type="HAMAP-Rule" id="MF_02093"/>
    </source>
</evidence>
<dbReference type="EC" id="1.13.11.63" evidence="1"/>
<feature type="transmembrane region" description="Helical" evidence="1">
    <location>
        <begin position="35"/>
        <end position="57"/>
    </location>
</feature>
<dbReference type="GO" id="GO:0005886">
    <property type="term" value="C:plasma membrane"/>
    <property type="evidence" value="ECO:0007669"/>
    <property type="project" value="UniProtKB-SubCell"/>
</dbReference>
<keyword evidence="1" id="KW-0812">Transmembrane</keyword>
<proteinExistence type="inferred from homology"/>
<keyword evidence="1" id="KW-0408">Iron</keyword>
<feature type="binding site" evidence="1">
    <location>
        <position position="214"/>
    </location>
    <ligand>
        <name>Fe cation</name>
        <dbReference type="ChEBI" id="CHEBI:24875"/>
    </ligand>
</feature>
<sequence length="291" mass="32909">MNKPMIFQSNLFMLISSLALVLGFAFDLNANPYGLLMTLVFVVLLGVPHGSLDVLFASQTYDLRHIKHWLKFIAYYMAAALAVILVWWLVPNAFFIVFLILSALHFSDDLNLSGFTLLKWSDGAAIISLPSVFFGHELIDLYAMIIHIDIATSIVKTSQLISIPAGLVIAFYLVTKKIDLRTKLELFCTCALFLLLNPILAFGIYFCGMHSARHLIRSRYFLRQFTRQAFLNALILPTIAVILMGLVIWWLGPKKPLEIDLIRIVFVGLAALTVPHAWVLKQSKFQAHRTR</sequence>
<dbReference type="EMBL" id="LN794158">
    <property type="protein sequence ID" value="CEN55386.1"/>
    <property type="molecule type" value="Genomic_DNA"/>
</dbReference>
<dbReference type="NCBIfam" id="TIGR03753">
    <property type="entry name" value="blh_monoox"/>
    <property type="match status" value="1"/>
</dbReference>
<feature type="transmembrane region" description="Helical" evidence="1">
    <location>
        <begin position="261"/>
        <end position="280"/>
    </location>
</feature>
<keyword evidence="3" id="KW-1185">Reference proteome</keyword>
<dbReference type="Pfam" id="PF15461">
    <property type="entry name" value="BCD"/>
    <property type="match status" value="1"/>
</dbReference>
<reference evidence="3" key="1">
    <citation type="submission" date="2014-12" db="EMBL/GenBank/DDBJ databases">
        <authorList>
            <person name="Salcher M.M."/>
        </authorList>
    </citation>
    <scope>NUCLEOTIDE SEQUENCE [LARGE SCALE GENOMIC DNA]</scope>
    <source>
        <strain evidence="3">MMS-10A-171</strain>
    </source>
</reference>
<accession>A0A0B7IY81</accession>
<dbReference type="GO" id="GO:0005506">
    <property type="term" value="F:iron ion binding"/>
    <property type="evidence" value="ECO:0007669"/>
    <property type="project" value="UniProtKB-UniRule"/>
</dbReference>
<keyword evidence="1" id="KW-1133">Transmembrane helix</keyword>
<dbReference type="HAMAP" id="MF_02093">
    <property type="entry name" value="Beta_carotene_diox"/>
    <property type="match status" value="1"/>
</dbReference>
<keyword evidence="1" id="KW-0472">Membrane</keyword>
<feature type="transmembrane region" description="Helical" evidence="1">
    <location>
        <begin position="157"/>
        <end position="174"/>
    </location>
</feature>
<keyword evidence="1" id="KW-0223">Dioxygenase</keyword>
<dbReference type="STRING" id="1581680.BN1209_0334"/>
<gene>
    <name evidence="2" type="ORF">BN1209_0334</name>
</gene>
<feature type="transmembrane region" description="Helical" evidence="1">
    <location>
        <begin position="78"/>
        <end position="104"/>
    </location>
</feature>
<evidence type="ECO:0000313" key="3">
    <source>
        <dbReference type="Proteomes" id="UP000056322"/>
    </source>
</evidence>
<dbReference type="InterPro" id="IPR022270">
    <property type="entry name" value="Blh_diox"/>
</dbReference>
<comment type="catalytic activity">
    <reaction evidence="1">
        <text>all-trans-beta-carotene + O2 = 2 all-trans-retinal</text>
        <dbReference type="Rhea" id="RHEA:32887"/>
        <dbReference type="ChEBI" id="CHEBI:15379"/>
        <dbReference type="ChEBI" id="CHEBI:17579"/>
        <dbReference type="ChEBI" id="CHEBI:17898"/>
        <dbReference type="EC" id="1.13.11.63"/>
    </reaction>
</comment>
<keyword evidence="1" id="KW-1003">Cell membrane</keyword>
<dbReference type="KEGG" id="mbac:BN1209_0334"/>
<feature type="binding site" evidence="1">
    <location>
        <position position="105"/>
    </location>
    <ligand>
        <name>Fe cation</name>
        <dbReference type="ChEBI" id="CHEBI:24875"/>
    </ligand>
</feature>
<keyword evidence="1" id="KW-0560">Oxidoreductase</keyword>
<feature type="binding site" evidence="1">
    <location>
        <position position="49"/>
    </location>
    <ligand>
        <name>Fe cation</name>
        <dbReference type="ChEBI" id="CHEBI:24875"/>
    </ligand>
</feature>
<feature type="transmembrane region" description="Helical" evidence="1">
    <location>
        <begin position="186"/>
        <end position="208"/>
    </location>
</feature>
<comment type="similarity">
    <text evidence="1">Belongs to the Brp/Blh beta-carotene diooxygenase family.</text>
</comment>
<feature type="transmembrane region" description="Helical" evidence="1">
    <location>
        <begin position="229"/>
        <end position="249"/>
    </location>
</feature>
<dbReference type="GO" id="GO:0016121">
    <property type="term" value="P:carotene catabolic process"/>
    <property type="evidence" value="ECO:0007669"/>
    <property type="project" value="UniProtKB-UniRule"/>
</dbReference>
<dbReference type="AlphaFoldDB" id="A0A0B7IY81"/>
<dbReference type="HOGENOM" id="CLU_068196_1_0_4"/>
<dbReference type="GO" id="GO:0003834">
    <property type="term" value="F:beta-carotene 15,15'-dioxygenase activity"/>
    <property type="evidence" value="ECO:0007669"/>
    <property type="project" value="UniProtKB-EC"/>
</dbReference>
<comment type="function">
    <text evidence="1">Catalyzes the cleavage of beta-carotene at its central double bond (15,15') to yield two molecules of all-trans-retinal.</text>
</comment>